<reference evidence="5" key="1">
    <citation type="submission" date="2016-10" db="EMBL/GenBank/DDBJ databases">
        <authorList>
            <person name="Varghese N."/>
            <person name="Submissions S."/>
        </authorList>
    </citation>
    <scope>NUCLEOTIDE SEQUENCE [LARGE SCALE GENOMIC DNA]</scope>
    <source>
        <strain evidence="5">DSM 3669</strain>
    </source>
</reference>
<feature type="transmembrane region" description="Helical" evidence="2">
    <location>
        <begin position="12"/>
        <end position="28"/>
    </location>
</feature>
<dbReference type="AlphaFoldDB" id="A0A1I6E9Y5"/>
<dbReference type="PROSITE" id="PS50234">
    <property type="entry name" value="VWFA"/>
    <property type="match status" value="1"/>
</dbReference>
<dbReference type="OrthoDB" id="9781333at2"/>
<gene>
    <name evidence="4" type="ORF">SAMN05660706_1319</name>
</gene>
<protein>
    <submittedName>
        <fullName evidence="4">Putative glutamine amidotransferase</fullName>
    </submittedName>
</protein>
<feature type="transmembrane region" description="Helical" evidence="2">
    <location>
        <begin position="49"/>
        <end position="68"/>
    </location>
</feature>
<evidence type="ECO:0000313" key="5">
    <source>
        <dbReference type="Proteomes" id="UP000199584"/>
    </source>
</evidence>
<name>A0A1I6E9Y5_9FIRM</name>
<dbReference type="PANTHER" id="PTHR37947">
    <property type="entry name" value="BLL2462 PROTEIN"/>
    <property type="match status" value="1"/>
</dbReference>
<dbReference type="Pfam" id="PF13519">
    <property type="entry name" value="VWA_2"/>
    <property type="match status" value="1"/>
</dbReference>
<dbReference type="PANTHER" id="PTHR37947:SF2">
    <property type="entry name" value="VON WILLEBRAND FACTOR TYPE A"/>
    <property type="match status" value="1"/>
</dbReference>
<dbReference type="InterPro" id="IPR002035">
    <property type="entry name" value="VWF_A"/>
</dbReference>
<keyword evidence="2" id="KW-0812">Transmembrane</keyword>
<keyword evidence="2" id="KW-1133">Transmembrane helix</keyword>
<dbReference type="STRING" id="39060.SAMN05660706_1319"/>
<feature type="domain" description="VWFA" evidence="3">
    <location>
        <begin position="417"/>
        <end position="588"/>
    </location>
</feature>
<sequence length="985" mass="103267">MGVSFTDPLWWLLLPVLGVLAWYLRLPWLHMPGNAVQKRRERRRFYTRLALLVLLVAALSGPGLVSVIQRQAVVMALDVSASVGPAVSEGERWVRDVLAARPPGAAVGVVSFGKRALVEEPPGTQPDFYRAAADPGKEASDVGEALRFARAILPRDARQRVVLVTDGRDTEDGAVAAARMLQAGGVRVDVVPAGVAAGSDVRLDNVDVPPRARVGENTVVEITVTADSATGAEIYLERDGELLASRPVSLRDGVNQLALSVPAGPAGLHRYRVRVMAEDCTVDAFAANNEAGGIQEVTGPPRVLVLAPSAAEARGLVSALRASGRVDVTVSGPGAAPRGLTDWARYQAVFLVNVPAYSLGERAMGELETYVRDGGGGLVMVGGPDSFGPGGYAGTPVERALPVKMDIKGRGELPSLGLILVIDKSGSMEAPAGGASKIGLAREAAARSISVLTGRDRVGVLAFDSMPWWVVPPGPVDDKEKLHRQISSIQAGGGTEIYPPLLAAYQALRDMPTQVKHIILLTDGISASGGDYQALLSDLRSAGITLSAVAVGEGADAGMLQALAELGRGRFYATADADNIPAIFTKETVMATRSFAVNQRFYPRVAASGALLRGLAEVPPLEGYITVTGKDLAETLLVSPQGDPVLAAWQYGLGRAVAWTPDAGGRWSGPWAAGDVFPRLWGNVLSWILPAHNTGSVNVETEVTSTGGDTTGQALKITVEDPGSWQEVRALRALVTGPGGSTLTVPLQPAGPGRYEARQPVEKPGAYLLSVAGGGEQPQVLARSGVVVPYPPEYRETGVDMQRLRAIARAGGGTVLEKPEQAFADNLPPVRARRDLSAGLLAVAALLWLVDVAGRRLVLGAEERAALRRSGQALRRRLRPGREREARPDWTGGTLTKVRDMRRHRGGVNGRTAPPAHSSPNGAGAGEQDGGRACATAGAGAQAPAGIGAETGFTQSAEGKSKARAAEPEQTASRLLAAKRRGFNK</sequence>
<dbReference type="SUPFAM" id="SSF52317">
    <property type="entry name" value="Class I glutamine amidotransferase-like"/>
    <property type="match status" value="1"/>
</dbReference>
<dbReference type="Gene3D" id="3.40.50.880">
    <property type="match status" value="2"/>
</dbReference>
<dbReference type="InterPro" id="IPR036465">
    <property type="entry name" value="vWFA_dom_sf"/>
</dbReference>
<proteinExistence type="predicted"/>
<keyword evidence="4" id="KW-0315">Glutamine amidotransferase</keyword>
<dbReference type="Gene3D" id="3.40.50.410">
    <property type="entry name" value="von Willebrand factor, type A domain"/>
    <property type="match status" value="1"/>
</dbReference>
<dbReference type="Pfam" id="PF00092">
    <property type="entry name" value="VWA"/>
    <property type="match status" value="1"/>
</dbReference>
<feature type="compositionally biased region" description="Low complexity" evidence="1">
    <location>
        <begin position="931"/>
        <end position="948"/>
    </location>
</feature>
<dbReference type="InterPro" id="IPR010768">
    <property type="entry name" value="GATase1-like"/>
</dbReference>
<keyword evidence="5" id="KW-1185">Reference proteome</keyword>
<dbReference type="GO" id="GO:0016740">
    <property type="term" value="F:transferase activity"/>
    <property type="evidence" value="ECO:0007669"/>
    <property type="project" value="UniProtKB-KW"/>
</dbReference>
<keyword evidence="2" id="KW-0472">Membrane</keyword>
<dbReference type="SUPFAM" id="SSF53300">
    <property type="entry name" value="vWA-like"/>
    <property type="match status" value="2"/>
</dbReference>
<dbReference type="SMART" id="SM00327">
    <property type="entry name" value="VWA"/>
    <property type="match status" value="2"/>
</dbReference>
<dbReference type="InterPro" id="IPR029062">
    <property type="entry name" value="Class_I_gatase-like"/>
</dbReference>
<evidence type="ECO:0000313" key="4">
    <source>
        <dbReference type="EMBL" id="SFR14371.1"/>
    </source>
</evidence>
<evidence type="ECO:0000259" key="3">
    <source>
        <dbReference type="PROSITE" id="PS50234"/>
    </source>
</evidence>
<dbReference type="Proteomes" id="UP000199584">
    <property type="component" value="Unassembled WGS sequence"/>
</dbReference>
<dbReference type="CDD" id="cd00198">
    <property type="entry name" value="vWFA"/>
    <property type="match status" value="1"/>
</dbReference>
<organism evidence="4 5">
    <name type="scientific">Desulfoscipio geothermicus DSM 3669</name>
    <dbReference type="NCBI Taxonomy" id="1121426"/>
    <lineage>
        <taxon>Bacteria</taxon>
        <taxon>Bacillati</taxon>
        <taxon>Bacillota</taxon>
        <taxon>Clostridia</taxon>
        <taxon>Eubacteriales</taxon>
        <taxon>Desulfallaceae</taxon>
        <taxon>Desulfoscipio</taxon>
    </lineage>
</organism>
<feature type="region of interest" description="Disordered" evidence="1">
    <location>
        <begin position="869"/>
        <end position="985"/>
    </location>
</feature>
<dbReference type="EMBL" id="FOYM01000031">
    <property type="protein sequence ID" value="SFR14371.1"/>
    <property type="molecule type" value="Genomic_DNA"/>
</dbReference>
<dbReference type="RefSeq" id="WP_092486451.1">
    <property type="nucleotide sequence ID" value="NZ_FOYM01000031.1"/>
</dbReference>
<accession>A0A1I6E9Y5</accession>
<evidence type="ECO:0000256" key="1">
    <source>
        <dbReference type="SAM" id="MobiDB-lite"/>
    </source>
</evidence>
<keyword evidence="4" id="KW-0808">Transferase</keyword>
<evidence type="ECO:0000256" key="2">
    <source>
        <dbReference type="SAM" id="Phobius"/>
    </source>
</evidence>
<dbReference type="Pfam" id="PF07090">
    <property type="entry name" value="GATase1_like"/>
    <property type="match status" value="1"/>
</dbReference>